<dbReference type="InterPro" id="IPR037396">
    <property type="entry name" value="FMN_HAD"/>
</dbReference>
<dbReference type="PROSITE" id="PS51349">
    <property type="entry name" value="FMN_HYDROXY_ACID_DH_2"/>
    <property type="match status" value="1"/>
</dbReference>
<feature type="binding site" evidence="7">
    <location>
        <position position="263"/>
    </location>
    <ligand>
        <name>glyoxylate</name>
        <dbReference type="ChEBI" id="CHEBI:36655"/>
    </ligand>
</feature>
<proteinExistence type="inferred from homology"/>
<dbReference type="InterPro" id="IPR013785">
    <property type="entry name" value="Aldolase_TIM"/>
</dbReference>
<feature type="binding site" evidence="7">
    <location>
        <begin position="86"/>
        <end position="88"/>
    </location>
    <ligand>
        <name>FMN</name>
        <dbReference type="ChEBI" id="CHEBI:58210"/>
    </ligand>
</feature>
<dbReference type="GO" id="GO:0010181">
    <property type="term" value="F:FMN binding"/>
    <property type="evidence" value="ECO:0007669"/>
    <property type="project" value="InterPro"/>
</dbReference>
<sequence>MANRAPTLDPTVFSISDLKEQASKKLPKAYEEYYNHGAMDMITLRDNEAAYDRWRIIPRVLRNVSRPDMSTMICGKKISLPIGFSPSAMHKLAHPDGEVGTSRAAAKFGIPMCLSSYATSSLEEVIQHSSGNPYMMQMCVVKDRNITLQLLKRAEAAGYRALFLSVDVPALGRRLNEMRNEFALPANMTFPNILSEGSQEFNASEEEKANGPKAFDDSIEWDEVIPWLRQNTGMEIWLKGIVSPRDVELAIMQGVDGIVVSNHGGRQLDGVPATLDVLEECAQVARGRIPIAVDGGIRRGSDIFKALALGANYCFLGRIAIWGLAYKGQAGVELALKILVHEFHVTMALAGCRTISDINRDHVKRLEVSGLLARL</sequence>
<organism evidence="9 10">
    <name type="scientific">Corynespora cassiicola Philippines</name>
    <dbReference type="NCBI Taxonomy" id="1448308"/>
    <lineage>
        <taxon>Eukaryota</taxon>
        <taxon>Fungi</taxon>
        <taxon>Dikarya</taxon>
        <taxon>Ascomycota</taxon>
        <taxon>Pezizomycotina</taxon>
        <taxon>Dothideomycetes</taxon>
        <taxon>Pleosporomycetidae</taxon>
        <taxon>Pleosporales</taxon>
        <taxon>Corynesporascaceae</taxon>
        <taxon>Corynespora</taxon>
    </lineage>
</organism>
<feature type="binding site" evidence="7">
    <location>
        <position position="239"/>
    </location>
    <ligand>
        <name>FMN</name>
        <dbReference type="ChEBI" id="CHEBI:58210"/>
    </ligand>
</feature>
<reference evidence="9 10" key="1">
    <citation type="journal article" date="2018" name="Front. Microbiol.">
        <title>Genome-Wide Analysis of Corynespora cassiicola Leaf Fall Disease Putative Effectors.</title>
        <authorList>
            <person name="Lopez D."/>
            <person name="Ribeiro S."/>
            <person name="Label P."/>
            <person name="Fumanal B."/>
            <person name="Venisse J.S."/>
            <person name="Kohler A."/>
            <person name="de Oliveira R.R."/>
            <person name="Labutti K."/>
            <person name="Lipzen A."/>
            <person name="Lail K."/>
            <person name="Bauer D."/>
            <person name="Ohm R.A."/>
            <person name="Barry K.W."/>
            <person name="Spatafora J."/>
            <person name="Grigoriev I.V."/>
            <person name="Martin F.M."/>
            <person name="Pujade-Renaud V."/>
        </authorList>
    </citation>
    <scope>NUCLEOTIDE SEQUENCE [LARGE SCALE GENOMIC DNA]</scope>
    <source>
        <strain evidence="9 10">Philippines</strain>
    </source>
</reference>
<feature type="binding site" evidence="7">
    <location>
        <position position="266"/>
    </location>
    <ligand>
        <name>glyoxylate</name>
        <dbReference type="ChEBI" id="CHEBI:36655"/>
    </ligand>
</feature>
<evidence type="ECO:0000256" key="5">
    <source>
        <dbReference type="ARBA" id="ARBA00083297"/>
    </source>
</evidence>
<evidence type="ECO:0000256" key="2">
    <source>
        <dbReference type="ARBA" id="ARBA00023002"/>
    </source>
</evidence>
<feature type="binding site" evidence="7">
    <location>
        <position position="33"/>
    </location>
    <ligand>
        <name>glyoxylate</name>
        <dbReference type="ChEBI" id="CHEBI:36655"/>
    </ligand>
</feature>
<evidence type="ECO:0000256" key="4">
    <source>
        <dbReference type="ARBA" id="ARBA00073420"/>
    </source>
</evidence>
<evidence type="ECO:0000256" key="1">
    <source>
        <dbReference type="ARBA" id="ARBA00001917"/>
    </source>
</evidence>
<dbReference type="EMBL" id="KZ678139">
    <property type="protein sequence ID" value="PSN64167.1"/>
    <property type="molecule type" value="Genomic_DNA"/>
</dbReference>
<keyword evidence="7" id="KW-0285">Flavoprotein</keyword>
<dbReference type="InterPro" id="IPR008259">
    <property type="entry name" value="FMN_hydac_DH_AS"/>
</dbReference>
<dbReference type="Proteomes" id="UP000240883">
    <property type="component" value="Unassembled WGS sequence"/>
</dbReference>
<gene>
    <name evidence="9" type="ORF">BS50DRAFT_637451</name>
</gene>
<feature type="binding site" evidence="7">
    <location>
        <position position="261"/>
    </location>
    <ligand>
        <name>FMN</name>
        <dbReference type="ChEBI" id="CHEBI:58210"/>
    </ligand>
</feature>
<dbReference type="PROSITE" id="PS00557">
    <property type="entry name" value="FMN_HYDROXY_ACID_DH_1"/>
    <property type="match status" value="1"/>
</dbReference>
<keyword evidence="10" id="KW-1185">Reference proteome</keyword>
<dbReference type="Gene3D" id="3.20.20.70">
    <property type="entry name" value="Aldolase class I"/>
    <property type="match status" value="1"/>
</dbReference>
<dbReference type="Pfam" id="PF01070">
    <property type="entry name" value="FMN_dh"/>
    <property type="match status" value="1"/>
</dbReference>
<dbReference type="PANTHER" id="PTHR10578">
    <property type="entry name" value="S -2-HYDROXY-ACID OXIDASE-RELATED"/>
    <property type="match status" value="1"/>
</dbReference>
<name>A0A2T2NFG1_CORCC</name>
<accession>A0A2T2NFG1</accession>
<dbReference type="SUPFAM" id="SSF51395">
    <property type="entry name" value="FMN-linked oxidoreductases"/>
    <property type="match status" value="1"/>
</dbReference>
<keyword evidence="2" id="KW-0560">Oxidoreductase</keyword>
<comment type="cofactor">
    <cofactor evidence="1">
        <name>FMN</name>
        <dbReference type="ChEBI" id="CHEBI:58210"/>
    </cofactor>
</comment>
<evidence type="ECO:0000256" key="6">
    <source>
        <dbReference type="PIRSR" id="PIRSR000138-1"/>
    </source>
</evidence>
<feature type="active site" description="Proton acceptor" evidence="6">
    <location>
        <position position="263"/>
    </location>
</feature>
<evidence type="ECO:0000313" key="10">
    <source>
        <dbReference type="Proteomes" id="UP000240883"/>
    </source>
</evidence>
<dbReference type="CDD" id="cd02809">
    <property type="entry name" value="alpha_hydroxyacid_oxid_FMN"/>
    <property type="match status" value="1"/>
</dbReference>
<protein>
    <recommendedName>
        <fullName evidence="4">Oxidase FUB9</fullName>
    </recommendedName>
    <alternativeName>
        <fullName evidence="5">Fusaric acid biosynthesis protein 9</fullName>
    </alternativeName>
</protein>
<dbReference type="STRING" id="1448308.A0A2T2NFG1"/>
<dbReference type="FunFam" id="3.20.20.70:FF:000056">
    <property type="entry name" value="hydroxyacid oxidase 2"/>
    <property type="match status" value="1"/>
</dbReference>
<evidence type="ECO:0000259" key="8">
    <source>
        <dbReference type="PROSITE" id="PS51349"/>
    </source>
</evidence>
<dbReference type="GO" id="GO:0016491">
    <property type="term" value="F:oxidoreductase activity"/>
    <property type="evidence" value="ECO:0007669"/>
    <property type="project" value="UniProtKB-KW"/>
</dbReference>
<feature type="binding site" evidence="7">
    <location>
        <position position="174"/>
    </location>
    <ligand>
        <name>glyoxylate</name>
        <dbReference type="ChEBI" id="CHEBI:36655"/>
    </ligand>
</feature>
<evidence type="ECO:0000256" key="3">
    <source>
        <dbReference type="ARBA" id="ARBA00024042"/>
    </source>
</evidence>
<dbReference type="GO" id="GO:0005737">
    <property type="term" value="C:cytoplasm"/>
    <property type="evidence" value="ECO:0007669"/>
    <property type="project" value="UniProtKB-ARBA"/>
</dbReference>
<dbReference type="InterPro" id="IPR000262">
    <property type="entry name" value="FMN-dep_DH"/>
</dbReference>
<dbReference type="PIRSF" id="PIRSF000138">
    <property type="entry name" value="Al-hdrx_acd_dh"/>
    <property type="match status" value="1"/>
</dbReference>
<dbReference type="PANTHER" id="PTHR10578:SF149">
    <property type="entry name" value="2-HYDROXYACID OXIDASE 2"/>
    <property type="match status" value="1"/>
</dbReference>
<dbReference type="AlphaFoldDB" id="A0A2T2NFG1"/>
<feature type="binding site" evidence="7">
    <location>
        <position position="115"/>
    </location>
    <ligand>
        <name>FMN</name>
        <dbReference type="ChEBI" id="CHEBI:58210"/>
    </ligand>
</feature>
<keyword evidence="7" id="KW-0288">FMN</keyword>
<comment type="similarity">
    <text evidence="3">Belongs to the FMN-dependent alpha-hydroxy acid dehydrogenase family.</text>
</comment>
<dbReference type="InterPro" id="IPR012133">
    <property type="entry name" value="Alpha-hydoxy_acid_DH_FMN"/>
</dbReference>
<feature type="binding site" evidence="7">
    <location>
        <position position="137"/>
    </location>
    <ligand>
        <name>FMN</name>
        <dbReference type="ChEBI" id="CHEBI:58210"/>
    </ligand>
</feature>
<feature type="domain" description="FMN hydroxy acid dehydrogenase" evidence="8">
    <location>
        <begin position="7"/>
        <end position="368"/>
    </location>
</feature>
<feature type="binding site" evidence="7">
    <location>
        <begin position="317"/>
        <end position="318"/>
    </location>
    <ligand>
        <name>FMN</name>
        <dbReference type="ChEBI" id="CHEBI:58210"/>
    </ligand>
</feature>
<dbReference type="OrthoDB" id="1925334at2759"/>
<evidence type="ECO:0000313" key="9">
    <source>
        <dbReference type="EMBL" id="PSN64167.1"/>
    </source>
</evidence>
<evidence type="ECO:0000256" key="7">
    <source>
        <dbReference type="PIRSR" id="PIRSR000138-2"/>
    </source>
</evidence>
<feature type="binding site" evidence="7">
    <location>
        <begin position="294"/>
        <end position="298"/>
    </location>
    <ligand>
        <name>FMN</name>
        <dbReference type="ChEBI" id="CHEBI:58210"/>
    </ligand>
</feature>